<dbReference type="GO" id="GO:0006508">
    <property type="term" value="P:proteolysis"/>
    <property type="evidence" value="ECO:0007669"/>
    <property type="project" value="UniProtKB-KW"/>
</dbReference>
<feature type="compositionally biased region" description="Basic and acidic residues" evidence="1">
    <location>
        <begin position="252"/>
        <end position="268"/>
    </location>
</feature>
<evidence type="ECO:0000313" key="3">
    <source>
        <dbReference type="Proteomes" id="UP000698963"/>
    </source>
</evidence>
<dbReference type="GO" id="GO:0008233">
    <property type="term" value="F:peptidase activity"/>
    <property type="evidence" value="ECO:0007669"/>
    <property type="project" value="UniProtKB-KW"/>
</dbReference>
<evidence type="ECO:0000256" key="1">
    <source>
        <dbReference type="SAM" id="MobiDB-lite"/>
    </source>
</evidence>
<sequence length="686" mass="74540">MPNKRTDIFHASSRSVSLGRRGAPLSLNEAERSVEFTAATEQPAMVWDWERCDFVPEVLRMDGVILPASGQVPLLDTHDRAEVADILGSMTDFRVEGGQLIGRAVFSLVERGENAFQLVKEGHLTDVSVGYRVLASTWVENGATATVEGVEYTGPLRVSTSWELFEVSLCAVGADDRAKARSKTFADGGERMNKTPESRRFDAAAAQEQLNTAVTALNALAEALAEPEEEKTDESAEEKEPAAIPESPAGEGDGRACEPDDKTRESAVEEERARIMEISAMCRAHNMPANMEDEMIRKGYSLDKARAAVLTRLEGRSSAAFARVDVGRTEQEKVREAVSHGLLLRCGVAEGRINNGKLAAGAREFSGMSMREVCREMLMRSGQSTSGNVVEMVGRALSTTDLPNLLTDTANRVLMDGWESADKQWQVWCGLDSVSDFKELTLLDFASGDDLTLIPEGGEYQNGRAAEHAESVKIETYGKIFPLTRQAIVNDDLGAFARIARNHGEAAARMVNRLACRVLTANPTMGDGTALFHADHNNLISSAGGVPTVENLGAAFLKMRTQKDLLGNRIQIRPQFFIAPAALETGAEVFFNSQLIGTQAQPNQANIYAGSVLTRVYDAELDDVSATDWYLAGPKGKTVTIFTLNGATAPYLEYKEGWRVDGVEYKVRLDVAAKAVAWQGLCKSAS</sequence>
<protein>
    <submittedName>
        <fullName evidence="2">HK97 family phage prohead protease</fullName>
    </submittedName>
</protein>
<dbReference type="AlphaFoldDB" id="A0A921DRV8"/>
<keyword evidence="2" id="KW-0645">Protease</keyword>
<organism evidence="2 3">
    <name type="scientific">Mailhella massiliensis</name>
    <dbReference type="NCBI Taxonomy" id="1903261"/>
    <lineage>
        <taxon>Bacteria</taxon>
        <taxon>Pseudomonadati</taxon>
        <taxon>Thermodesulfobacteriota</taxon>
        <taxon>Desulfovibrionia</taxon>
        <taxon>Desulfovibrionales</taxon>
        <taxon>Desulfovibrionaceae</taxon>
        <taxon>Mailhella</taxon>
    </lineage>
</organism>
<feature type="compositionally biased region" description="Basic and acidic residues" evidence="1">
    <location>
        <begin position="188"/>
        <end position="201"/>
    </location>
</feature>
<dbReference type="Pfam" id="PF25209">
    <property type="entry name" value="Phage_capsid_4"/>
    <property type="match status" value="1"/>
</dbReference>
<accession>A0A921DRV8</accession>
<feature type="region of interest" description="Disordered" evidence="1">
    <location>
        <begin position="180"/>
        <end position="201"/>
    </location>
</feature>
<dbReference type="RefSeq" id="WP_304122560.1">
    <property type="nucleotide sequence ID" value="NZ_DYZA01000154.1"/>
</dbReference>
<name>A0A921DRV8_9BACT</name>
<proteinExistence type="predicted"/>
<reference evidence="2" key="2">
    <citation type="submission" date="2021-09" db="EMBL/GenBank/DDBJ databases">
        <authorList>
            <person name="Gilroy R."/>
        </authorList>
    </citation>
    <scope>NUCLEOTIDE SEQUENCE</scope>
    <source>
        <strain evidence="2">ChiGjej2B2-19336</strain>
    </source>
</reference>
<dbReference type="NCBIfam" id="NF045541">
    <property type="entry name" value="scaf_prot_MCP2"/>
    <property type="match status" value="1"/>
</dbReference>
<dbReference type="Proteomes" id="UP000698963">
    <property type="component" value="Unassembled WGS sequence"/>
</dbReference>
<comment type="caution">
    <text evidence="2">The sequence shown here is derived from an EMBL/GenBank/DDBJ whole genome shotgun (WGS) entry which is preliminary data.</text>
</comment>
<reference evidence="2" key="1">
    <citation type="journal article" date="2021" name="PeerJ">
        <title>Extensive microbial diversity within the chicken gut microbiome revealed by metagenomics and culture.</title>
        <authorList>
            <person name="Gilroy R."/>
            <person name="Ravi A."/>
            <person name="Getino M."/>
            <person name="Pursley I."/>
            <person name="Horton D.L."/>
            <person name="Alikhan N.F."/>
            <person name="Baker D."/>
            <person name="Gharbi K."/>
            <person name="Hall N."/>
            <person name="Watson M."/>
            <person name="Adriaenssens E.M."/>
            <person name="Foster-Nyarko E."/>
            <person name="Jarju S."/>
            <person name="Secka A."/>
            <person name="Antonio M."/>
            <person name="Oren A."/>
            <person name="Chaudhuri R.R."/>
            <person name="La Ragione R."/>
            <person name="Hildebrand F."/>
            <person name="Pallen M.J."/>
        </authorList>
    </citation>
    <scope>NUCLEOTIDE SEQUENCE</scope>
    <source>
        <strain evidence="2">ChiGjej2B2-19336</strain>
    </source>
</reference>
<feature type="compositionally biased region" description="Acidic residues" evidence="1">
    <location>
        <begin position="225"/>
        <end position="237"/>
    </location>
</feature>
<feature type="region of interest" description="Disordered" evidence="1">
    <location>
        <begin position="225"/>
        <end position="268"/>
    </location>
</feature>
<dbReference type="EMBL" id="DYZA01000154">
    <property type="protein sequence ID" value="HJD97506.1"/>
    <property type="molecule type" value="Genomic_DNA"/>
</dbReference>
<keyword evidence="2" id="KW-0378">Hydrolase</keyword>
<gene>
    <name evidence="2" type="ORF">K8W16_07660</name>
</gene>
<evidence type="ECO:0000313" key="2">
    <source>
        <dbReference type="EMBL" id="HJD97506.1"/>
    </source>
</evidence>